<dbReference type="FunFam" id="3.30.2300.10:FF:000001">
    <property type="entry name" value="THUMP domain-containing protein 1"/>
    <property type="match status" value="1"/>
</dbReference>
<dbReference type="Gene3D" id="3.30.2300.10">
    <property type="entry name" value="THUMP superfamily"/>
    <property type="match status" value="1"/>
</dbReference>
<name>A0AAE1Z437_9LAMI</name>
<sequence>MATENKSKPSNSGKNNKKRKHYLPYNKAVKKGAYPLRPGVQGFFITCDGGKEHQASNEAINVIDTFYEELVEGTETKVEQAALSKKPLNKITKFTDSDSSSSDNDDDEDANEDHADDNEDVKTRNDKNKHVVTTGGDANDESGPENKDGVSVEKQTEENTEKPENQDKQRPENKDGVSVEKQTEENTEKPENQDKQEAEAVEPPVKKQCVEADAPDSGNLPKKVEDKKSVDKLIEAELAELGDRSKRRFSKLDSGCNGVVFIQMRKIDGDPSPKDIVQHMMTSLASTKKHVSRFLLRVLPVEVSCYTSEEEIKRAITPVIDKYFPVETEVPRKFAVLYDARANTGVDRTKVIDAVAKSVPSLHKVDLANPDINIVVQIVKTVCLIGVVEKYKELAKFNIRQLTSPKQ</sequence>
<comment type="caution">
    <text evidence="4">The sequence shown here is derived from an EMBL/GenBank/DDBJ whole genome shotgun (WGS) entry which is preliminary data.</text>
</comment>
<dbReference type="PROSITE" id="PS51165">
    <property type="entry name" value="THUMP"/>
    <property type="match status" value="1"/>
</dbReference>
<dbReference type="InterPro" id="IPR040183">
    <property type="entry name" value="THUMPD1-like"/>
</dbReference>
<dbReference type="EMBL" id="JACGWO010000001">
    <property type="protein sequence ID" value="KAK4441429.1"/>
    <property type="molecule type" value="Genomic_DNA"/>
</dbReference>
<dbReference type="CDD" id="cd11717">
    <property type="entry name" value="THUMP_THUMPD1_like"/>
    <property type="match status" value="1"/>
</dbReference>
<dbReference type="GO" id="GO:0003723">
    <property type="term" value="F:RNA binding"/>
    <property type="evidence" value="ECO:0007669"/>
    <property type="project" value="UniProtKB-UniRule"/>
</dbReference>
<evidence type="ECO:0000256" key="2">
    <source>
        <dbReference type="SAM" id="MobiDB-lite"/>
    </source>
</evidence>
<dbReference type="SMART" id="SM00981">
    <property type="entry name" value="THUMP"/>
    <property type="match status" value="1"/>
</dbReference>
<dbReference type="AlphaFoldDB" id="A0AAE1Z437"/>
<reference evidence="4" key="2">
    <citation type="journal article" date="2024" name="Plant">
        <title>Genomic evolution and insights into agronomic trait innovations of Sesamum species.</title>
        <authorList>
            <person name="Miao H."/>
            <person name="Wang L."/>
            <person name="Qu L."/>
            <person name="Liu H."/>
            <person name="Sun Y."/>
            <person name="Le M."/>
            <person name="Wang Q."/>
            <person name="Wei S."/>
            <person name="Zheng Y."/>
            <person name="Lin W."/>
            <person name="Duan Y."/>
            <person name="Cao H."/>
            <person name="Xiong S."/>
            <person name="Wang X."/>
            <person name="Wei L."/>
            <person name="Li C."/>
            <person name="Ma Q."/>
            <person name="Ju M."/>
            <person name="Zhao R."/>
            <person name="Li G."/>
            <person name="Mu C."/>
            <person name="Tian Q."/>
            <person name="Mei H."/>
            <person name="Zhang T."/>
            <person name="Gao T."/>
            <person name="Zhang H."/>
        </authorList>
    </citation>
    <scope>NUCLEOTIDE SEQUENCE</scope>
    <source>
        <strain evidence="4">3651</strain>
    </source>
</reference>
<dbReference type="PANTHER" id="PTHR13452:SF10">
    <property type="entry name" value="THUMP DOMAIN-CONTAINING PROTEIN 1"/>
    <property type="match status" value="1"/>
</dbReference>
<dbReference type="Pfam" id="PF02926">
    <property type="entry name" value="THUMP"/>
    <property type="match status" value="1"/>
</dbReference>
<dbReference type="InterPro" id="IPR004114">
    <property type="entry name" value="THUMP_dom"/>
</dbReference>
<feature type="compositionally biased region" description="Basic and acidic residues" evidence="2">
    <location>
        <begin position="120"/>
        <end position="129"/>
    </location>
</feature>
<dbReference type="GO" id="GO:0006400">
    <property type="term" value="P:tRNA modification"/>
    <property type="evidence" value="ECO:0007669"/>
    <property type="project" value="InterPro"/>
</dbReference>
<dbReference type="SUPFAM" id="SSF143437">
    <property type="entry name" value="THUMP domain-like"/>
    <property type="match status" value="1"/>
</dbReference>
<dbReference type="PANTHER" id="PTHR13452">
    <property type="entry name" value="THUMP DOMAIN CONTAINING PROTEIN 1-RELATED"/>
    <property type="match status" value="1"/>
</dbReference>
<evidence type="ECO:0000313" key="5">
    <source>
        <dbReference type="Proteomes" id="UP001293254"/>
    </source>
</evidence>
<evidence type="ECO:0000256" key="1">
    <source>
        <dbReference type="PROSITE-ProRule" id="PRU00529"/>
    </source>
</evidence>
<accession>A0AAE1Z437</accession>
<feature type="compositionally biased region" description="Basic and acidic residues" evidence="2">
    <location>
        <begin position="144"/>
        <end position="210"/>
    </location>
</feature>
<dbReference type="Proteomes" id="UP001293254">
    <property type="component" value="Unassembled WGS sequence"/>
</dbReference>
<protein>
    <submittedName>
        <fullName evidence="4">THUMP domain-containing protein 1</fullName>
    </submittedName>
</protein>
<proteinExistence type="predicted"/>
<feature type="domain" description="THUMP" evidence="3">
    <location>
        <begin position="283"/>
        <end position="389"/>
    </location>
</feature>
<gene>
    <name evidence="4" type="ORF">Salat_0477800</name>
</gene>
<organism evidence="4 5">
    <name type="scientific">Sesamum alatum</name>
    <dbReference type="NCBI Taxonomy" id="300844"/>
    <lineage>
        <taxon>Eukaryota</taxon>
        <taxon>Viridiplantae</taxon>
        <taxon>Streptophyta</taxon>
        <taxon>Embryophyta</taxon>
        <taxon>Tracheophyta</taxon>
        <taxon>Spermatophyta</taxon>
        <taxon>Magnoliopsida</taxon>
        <taxon>eudicotyledons</taxon>
        <taxon>Gunneridae</taxon>
        <taxon>Pentapetalae</taxon>
        <taxon>asterids</taxon>
        <taxon>lamiids</taxon>
        <taxon>Lamiales</taxon>
        <taxon>Pedaliaceae</taxon>
        <taxon>Sesamum</taxon>
    </lineage>
</organism>
<feature type="region of interest" description="Disordered" evidence="2">
    <location>
        <begin position="1"/>
        <end position="24"/>
    </location>
</feature>
<feature type="region of interest" description="Disordered" evidence="2">
    <location>
        <begin position="86"/>
        <end position="225"/>
    </location>
</feature>
<evidence type="ECO:0000259" key="3">
    <source>
        <dbReference type="PROSITE" id="PS51165"/>
    </source>
</evidence>
<evidence type="ECO:0000313" key="4">
    <source>
        <dbReference type="EMBL" id="KAK4441429.1"/>
    </source>
</evidence>
<reference evidence="4" key="1">
    <citation type="submission" date="2020-06" db="EMBL/GenBank/DDBJ databases">
        <authorList>
            <person name="Li T."/>
            <person name="Hu X."/>
            <person name="Zhang T."/>
            <person name="Song X."/>
            <person name="Zhang H."/>
            <person name="Dai N."/>
            <person name="Sheng W."/>
            <person name="Hou X."/>
            <person name="Wei L."/>
        </authorList>
    </citation>
    <scope>NUCLEOTIDE SEQUENCE</scope>
    <source>
        <strain evidence="4">3651</strain>
        <tissue evidence="4">Leaf</tissue>
    </source>
</reference>
<keyword evidence="5" id="KW-1185">Reference proteome</keyword>
<keyword evidence="1" id="KW-0694">RNA-binding</keyword>
<feature type="compositionally biased region" description="Acidic residues" evidence="2">
    <location>
        <begin position="103"/>
        <end position="119"/>
    </location>
</feature>